<accession>A0ACC2BN74</accession>
<protein>
    <submittedName>
        <fullName evidence="1">Uncharacterized protein</fullName>
    </submittedName>
</protein>
<organism evidence="1 2">
    <name type="scientific">Diphasiastrum complanatum</name>
    <name type="common">Issler's clubmoss</name>
    <name type="synonym">Lycopodium complanatum</name>
    <dbReference type="NCBI Taxonomy" id="34168"/>
    <lineage>
        <taxon>Eukaryota</taxon>
        <taxon>Viridiplantae</taxon>
        <taxon>Streptophyta</taxon>
        <taxon>Embryophyta</taxon>
        <taxon>Tracheophyta</taxon>
        <taxon>Lycopodiopsida</taxon>
        <taxon>Lycopodiales</taxon>
        <taxon>Lycopodiaceae</taxon>
        <taxon>Lycopodioideae</taxon>
        <taxon>Diphasiastrum</taxon>
    </lineage>
</organism>
<comment type="caution">
    <text evidence="1">The sequence shown here is derived from an EMBL/GenBank/DDBJ whole genome shotgun (WGS) entry which is preliminary data.</text>
</comment>
<sequence length="300" mass="32314">MQEDKQQQDGSAGLSSKIMVKLSEKEKEKTKLRERQRRAITTKIFSGLRKHGGYNLPPRADINDVLKALAQEAGWIVEPDGTTYRSQQQASGSHGIQPSLLQAAGSSGRASLANSGGSMGGFACTLPAILTDFGDCRTGDCSTTASPRHVGATSNSTSISLLHSSSNLSSPFTSPASSEGAPSVRTVNTYVGGFPTGYLPCSQVPLDLRDTYGMKEDLSSFYLTADGMDSREIQRLNALGTMSNLLYNTTQQAQLRYGHGEIPAMMMMQLSQQQTFLQESRASNQNTPLGSPQRPSDMFK</sequence>
<evidence type="ECO:0000313" key="2">
    <source>
        <dbReference type="Proteomes" id="UP001162992"/>
    </source>
</evidence>
<evidence type="ECO:0000313" key="1">
    <source>
        <dbReference type="EMBL" id="KAJ7530867.1"/>
    </source>
</evidence>
<proteinExistence type="predicted"/>
<gene>
    <name evidence="1" type="ORF">O6H91_14G022700</name>
</gene>
<reference evidence="2" key="1">
    <citation type="journal article" date="2024" name="Proc. Natl. Acad. Sci. U.S.A.">
        <title>Extraordinary preservation of gene collinearity over three hundred million years revealed in homosporous lycophytes.</title>
        <authorList>
            <person name="Li C."/>
            <person name="Wickell D."/>
            <person name="Kuo L.Y."/>
            <person name="Chen X."/>
            <person name="Nie B."/>
            <person name="Liao X."/>
            <person name="Peng D."/>
            <person name="Ji J."/>
            <person name="Jenkins J."/>
            <person name="Williams M."/>
            <person name="Shu S."/>
            <person name="Plott C."/>
            <person name="Barry K."/>
            <person name="Rajasekar S."/>
            <person name="Grimwood J."/>
            <person name="Han X."/>
            <person name="Sun S."/>
            <person name="Hou Z."/>
            <person name="He W."/>
            <person name="Dai G."/>
            <person name="Sun C."/>
            <person name="Schmutz J."/>
            <person name="Leebens-Mack J.H."/>
            <person name="Li F.W."/>
            <person name="Wang L."/>
        </authorList>
    </citation>
    <scope>NUCLEOTIDE SEQUENCE [LARGE SCALE GENOMIC DNA]</scope>
    <source>
        <strain evidence="2">cv. PW_Plant_1</strain>
    </source>
</reference>
<keyword evidence="2" id="KW-1185">Reference proteome</keyword>
<dbReference type="Proteomes" id="UP001162992">
    <property type="component" value="Chromosome 14"/>
</dbReference>
<name>A0ACC2BN74_DIPCM</name>
<dbReference type="EMBL" id="CM055105">
    <property type="protein sequence ID" value="KAJ7530867.1"/>
    <property type="molecule type" value="Genomic_DNA"/>
</dbReference>